<dbReference type="PANTHER" id="PTHR46036:SF15">
    <property type="entry name" value="LACTOYLGLUTATHIONE LYASE"/>
    <property type="match status" value="1"/>
</dbReference>
<comment type="caution">
    <text evidence="1">The sequence shown here is derived from an EMBL/GenBank/DDBJ whole genome shotgun (WGS) entry which is preliminary data.</text>
</comment>
<gene>
    <name evidence="1" type="ORF">DKX38_010544</name>
</gene>
<evidence type="ECO:0000313" key="1">
    <source>
        <dbReference type="EMBL" id="KAB5553233.1"/>
    </source>
</evidence>
<dbReference type="GO" id="GO:0005737">
    <property type="term" value="C:cytoplasm"/>
    <property type="evidence" value="ECO:0007669"/>
    <property type="project" value="TreeGrafter"/>
</dbReference>
<organism evidence="1 2">
    <name type="scientific">Salix brachista</name>
    <dbReference type="NCBI Taxonomy" id="2182728"/>
    <lineage>
        <taxon>Eukaryota</taxon>
        <taxon>Viridiplantae</taxon>
        <taxon>Streptophyta</taxon>
        <taxon>Embryophyta</taxon>
        <taxon>Tracheophyta</taxon>
        <taxon>Spermatophyta</taxon>
        <taxon>Magnoliopsida</taxon>
        <taxon>eudicotyledons</taxon>
        <taxon>Gunneridae</taxon>
        <taxon>Pentapetalae</taxon>
        <taxon>rosids</taxon>
        <taxon>fabids</taxon>
        <taxon>Malpighiales</taxon>
        <taxon>Salicaceae</taxon>
        <taxon>Saliceae</taxon>
        <taxon>Salix</taxon>
    </lineage>
</organism>
<keyword evidence="2" id="KW-1185">Reference proteome</keyword>
<dbReference type="EMBL" id="VDCV01000006">
    <property type="protein sequence ID" value="KAB5553233.1"/>
    <property type="molecule type" value="Genomic_DNA"/>
</dbReference>
<evidence type="ECO:0000313" key="2">
    <source>
        <dbReference type="Proteomes" id="UP000326939"/>
    </source>
</evidence>
<name>A0A5N5MG11_9ROSI</name>
<reference evidence="2" key="1">
    <citation type="journal article" date="2019" name="Gigascience">
        <title>De novo genome assembly of the endangered Acer yangbiense, a plant species with extremely small populations endemic to Yunnan Province, China.</title>
        <authorList>
            <person name="Yang J."/>
            <person name="Wariss H.M."/>
            <person name="Tao L."/>
            <person name="Zhang R."/>
            <person name="Yun Q."/>
            <person name="Hollingsworth P."/>
            <person name="Dao Z."/>
            <person name="Luo G."/>
            <person name="Guo H."/>
            <person name="Ma Y."/>
            <person name="Sun W."/>
        </authorList>
    </citation>
    <scope>NUCLEOTIDE SEQUENCE [LARGE SCALE GENOMIC DNA]</scope>
    <source>
        <strain evidence="2">cv. br00</strain>
    </source>
</reference>
<protein>
    <submittedName>
        <fullName evidence="1">Uncharacterized protein</fullName>
    </submittedName>
</protein>
<dbReference type="GO" id="GO:0004462">
    <property type="term" value="F:lactoylglutathione lyase activity"/>
    <property type="evidence" value="ECO:0007669"/>
    <property type="project" value="TreeGrafter"/>
</dbReference>
<dbReference type="GO" id="GO:0019243">
    <property type="term" value="P:methylglyoxal catabolic process to D-lactate via S-lactoyl-glutathione"/>
    <property type="evidence" value="ECO:0007669"/>
    <property type="project" value="TreeGrafter"/>
</dbReference>
<dbReference type="PANTHER" id="PTHR46036">
    <property type="entry name" value="LACTOYLGLUTATHIONE LYASE"/>
    <property type="match status" value="1"/>
</dbReference>
<dbReference type="AlphaFoldDB" id="A0A5N5MG11"/>
<accession>A0A5N5MG11</accession>
<sequence>MAKRGSGQLSTEKSKQLNQASRQRYIGMMGYGPEDKNAGTDDVYESAEAVKLCGGKIVREPGPIPVINTKITACLDPVRMIYNFYVCLSLLWFSNCIFCRKIGIYDYVVEKCFGRKIMGY</sequence>
<proteinExistence type="predicted"/>
<dbReference type="Proteomes" id="UP000326939">
    <property type="component" value="Chromosome 6"/>
</dbReference>